<comment type="caution">
    <text evidence="1">The sequence shown here is derived from an EMBL/GenBank/DDBJ whole genome shotgun (WGS) entry which is preliminary data.</text>
</comment>
<gene>
    <name evidence="1" type="ORF">BUALT_Bualt19G0034700</name>
</gene>
<dbReference type="EMBL" id="WHWC01000019">
    <property type="protein sequence ID" value="KAG8363555.1"/>
    <property type="molecule type" value="Genomic_DNA"/>
</dbReference>
<dbReference type="Proteomes" id="UP000826271">
    <property type="component" value="Unassembled WGS sequence"/>
</dbReference>
<keyword evidence="2" id="KW-1185">Reference proteome</keyword>
<evidence type="ECO:0000313" key="1">
    <source>
        <dbReference type="EMBL" id="KAG8363555.1"/>
    </source>
</evidence>
<organism evidence="1 2">
    <name type="scientific">Buddleja alternifolia</name>
    <dbReference type="NCBI Taxonomy" id="168488"/>
    <lineage>
        <taxon>Eukaryota</taxon>
        <taxon>Viridiplantae</taxon>
        <taxon>Streptophyta</taxon>
        <taxon>Embryophyta</taxon>
        <taxon>Tracheophyta</taxon>
        <taxon>Spermatophyta</taxon>
        <taxon>Magnoliopsida</taxon>
        <taxon>eudicotyledons</taxon>
        <taxon>Gunneridae</taxon>
        <taxon>Pentapetalae</taxon>
        <taxon>asterids</taxon>
        <taxon>lamiids</taxon>
        <taxon>Lamiales</taxon>
        <taxon>Scrophulariaceae</taxon>
        <taxon>Buddlejeae</taxon>
        <taxon>Buddleja</taxon>
    </lineage>
</organism>
<accession>A0AAV6W969</accession>
<sequence length="256" mass="29366">MQPYNLLRQAKDFINVFRTLTTVVKSPQVQRVPGKWVVEWDCDYGCIRVNGVLSPMPINEVPLPPSPPATPPPPQGVATEEAQAYLFFFSFSLFFSSYFSWSRFIYQPPQSSTKESVRKKRCLTSSYVLRIEEFSLQLLRCDEESVYILETHEIATGNSTFYFLSPYLEDGKRKMKPTEKLLGQRVVLPVTEEVYPDIESKYKLSIKERLEGKWTLEVRQRDGTTKQDKLGDARLSGRKGEVAMKINLSIILGVGY</sequence>
<evidence type="ECO:0000313" key="2">
    <source>
        <dbReference type="Proteomes" id="UP000826271"/>
    </source>
</evidence>
<dbReference type="AlphaFoldDB" id="A0AAV6W969"/>
<protein>
    <submittedName>
        <fullName evidence="1">Uncharacterized protein</fullName>
    </submittedName>
</protein>
<proteinExistence type="predicted"/>
<name>A0AAV6W969_9LAMI</name>
<reference evidence="1" key="1">
    <citation type="submission" date="2019-10" db="EMBL/GenBank/DDBJ databases">
        <authorList>
            <person name="Zhang R."/>
            <person name="Pan Y."/>
            <person name="Wang J."/>
            <person name="Ma R."/>
            <person name="Yu S."/>
        </authorList>
    </citation>
    <scope>NUCLEOTIDE SEQUENCE</scope>
    <source>
        <strain evidence="1">LA-IB0</strain>
        <tissue evidence="1">Leaf</tissue>
    </source>
</reference>